<name>A0A3T1DD16_9BACL</name>
<evidence type="ECO:0000313" key="4">
    <source>
        <dbReference type="Proteomes" id="UP000289856"/>
    </source>
</evidence>
<feature type="transmembrane region" description="Helical" evidence="1">
    <location>
        <begin position="232"/>
        <end position="255"/>
    </location>
</feature>
<feature type="transmembrane region" description="Helical" evidence="1">
    <location>
        <begin position="287"/>
        <end position="306"/>
    </location>
</feature>
<keyword evidence="4" id="KW-1185">Reference proteome</keyword>
<feature type="transmembrane region" description="Helical" evidence="1">
    <location>
        <begin position="261"/>
        <end position="280"/>
    </location>
</feature>
<evidence type="ECO:0000256" key="1">
    <source>
        <dbReference type="SAM" id="Phobius"/>
    </source>
</evidence>
<dbReference type="Proteomes" id="UP000289856">
    <property type="component" value="Chromosome"/>
</dbReference>
<reference evidence="3 4" key="1">
    <citation type="submission" date="2019-01" db="EMBL/GenBank/DDBJ databases">
        <title>Complete genome sequence of Cohnella hallensis HS21 isolated from Korean fir (Abies koreana) rhizospheric soil.</title>
        <authorList>
            <person name="Jiang L."/>
            <person name="Kang S.W."/>
            <person name="Kim S."/>
            <person name="Jung J."/>
            <person name="Kim C.Y."/>
            <person name="Kim D.H."/>
            <person name="Kim S.W."/>
            <person name="Lee J."/>
        </authorList>
    </citation>
    <scope>NUCLEOTIDE SEQUENCE [LARGE SCALE GENOMIC DNA]</scope>
    <source>
        <strain evidence="3 4">HS21</strain>
    </source>
</reference>
<keyword evidence="1" id="KW-0472">Membrane</keyword>
<dbReference type="InterPro" id="IPR032809">
    <property type="entry name" value="Put_HupE_UreJ"/>
</dbReference>
<keyword evidence="1" id="KW-0812">Transmembrane</keyword>
<gene>
    <name evidence="3" type="ORF">KCTCHS21_53230</name>
</gene>
<protein>
    <submittedName>
        <fullName evidence="3">Membrane protein</fullName>
    </submittedName>
</protein>
<feature type="transmembrane region" description="Helical" evidence="1">
    <location>
        <begin position="318"/>
        <end position="344"/>
    </location>
</feature>
<feature type="transmembrane region" description="Helical" evidence="1">
    <location>
        <begin position="356"/>
        <end position="374"/>
    </location>
</feature>
<evidence type="ECO:0000256" key="2">
    <source>
        <dbReference type="SAM" id="SignalP"/>
    </source>
</evidence>
<dbReference type="AlphaFoldDB" id="A0A3T1DD16"/>
<proteinExistence type="predicted"/>
<feature type="signal peptide" evidence="2">
    <location>
        <begin position="1"/>
        <end position="29"/>
    </location>
</feature>
<keyword evidence="2" id="KW-0732">Signal</keyword>
<dbReference type="RefSeq" id="WP_130614998.1">
    <property type="nucleotide sequence ID" value="NZ_AP019400.1"/>
</dbReference>
<feature type="transmembrane region" description="Helical" evidence="1">
    <location>
        <begin position="201"/>
        <end position="220"/>
    </location>
</feature>
<feature type="chain" id="PRO_5038830092" evidence="2">
    <location>
        <begin position="30"/>
        <end position="375"/>
    </location>
</feature>
<dbReference type="Pfam" id="PF13795">
    <property type="entry name" value="HupE_UreJ_2"/>
    <property type="match status" value="1"/>
</dbReference>
<accession>A0A3T1DD16</accession>
<dbReference type="OrthoDB" id="9808870at2"/>
<sequence length="375" mass="42239">MIRRLLIRCTCLLACLGLLFMGTASQVSAHANSASYGVLTVSEQIVTFEFSIDEKSVIEKIDLDSNHNNRVEKEEIVQEEASLESWIASNLLLSYNGLPQRGNIIDIVLEDMTNGTMLTFAIEFPAVAPGSTIRVEDSLFLNDSISNYVHFLVYQYNGEMVETILKGDTRSWETQLPENASPQPNEGNVSNPNLISTLKTFFFFGVEHILGGYDHLLFLLTFLLRPQTIRQYALIVTAFTVAHSLTLTLAVLGWVDFPSKWVEIIIALSICYTAIENIWGKGLSRRWIIVFLFGLVHGLGFASALQEMPITKEHLAGVLISFNLGIEVIQLILVLALLPLLSWWQKRSFHMWTMRWLSGVIVAIGLFWTIQRLMP</sequence>
<dbReference type="KEGG" id="cohn:KCTCHS21_53230"/>
<evidence type="ECO:0000313" key="3">
    <source>
        <dbReference type="EMBL" id="BBI35924.1"/>
    </source>
</evidence>
<organism evidence="3 4">
    <name type="scientific">Cohnella abietis</name>
    <dbReference type="NCBI Taxonomy" id="2507935"/>
    <lineage>
        <taxon>Bacteria</taxon>
        <taxon>Bacillati</taxon>
        <taxon>Bacillota</taxon>
        <taxon>Bacilli</taxon>
        <taxon>Bacillales</taxon>
        <taxon>Paenibacillaceae</taxon>
        <taxon>Cohnella</taxon>
    </lineage>
</organism>
<dbReference type="EMBL" id="AP019400">
    <property type="protein sequence ID" value="BBI35924.1"/>
    <property type="molecule type" value="Genomic_DNA"/>
</dbReference>
<keyword evidence="1" id="KW-1133">Transmembrane helix</keyword>